<name>A0A4V1G5E0_9FIRM</name>
<organism evidence="2 3">
    <name type="scientific">Ruminococcus bovis</name>
    <dbReference type="NCBI Taxonomy" id="2564099"/>
    <lineage>
        <taxon>Bacteria</taxon>
        <taxon>Bacillati</taxon>
        <taxon>Bacillota</taxon>
        <taxon>Clostridia</taxon>
        <taxon>Eubacteriales</taxon>
        <taxon>Oscillospiraceae</taxon>
        <taxon>Ruminococcus</taxon>
    </lineage>
</organism>
<reference evidence="2 3" key="1">
    <citation type="submission" date="2019-04" db="EMBL/GenBank/DDBJ databases">
        <authorList>
            <person name="Embree M."/>
            <person name="Gaffney J.R."/>
        </authorList>
    </citation>
    <scope>NUCLEOTIDE SEQUENCE [LARGE SCALE GENOMIC DNA]</scope>
    <source>
        <strain evidence="2 3">JE7A12</strain>
    </source>
</reference>
<sequence length="97" mass="11186">MNCSFYELRHKEVINRSNGCRIGYVDDLEIDTCNATLCSLIIYGGFRCFGLLGRKQDFIIPWSKIGLIGEDTILVDWNIPTPPPKKMFGGFKRRRQK</sequence>
<dbReference type="Proteomes" id="UP000301475">
    <property type="component" value="Chromosome"/>
</dbReference>
<evidence type="ECO:0000313" key="3">
    <source>
        <dbReference type="Proteomes" id="UP000301475"/>
    </source>
</evidence>
<keyword evidence="3" id="KW-1185">Reference proteome</keyword>
<dbReference type="SUPFAM" id="SSF50346">
    <property type="entry name" value="PRC-barrel domain"/>
    <property type="match status" value="1"/>
</dbReference>
<dbReference type="PANTHER" id="PTHR40061:SF1">
    <property type="entry name" value="SPORULATION PROTEIN YLMC-RELATED"/>
    <property type="match status" value="1"/>
</dbReference>
<dbReference type="AlphaFoldDB" id="A0A4V1G5E0"/>
<dbReference type="NCBIfam" id="TIGR02888">
    <property type="entry name" value="spore_YlmC_YmxH"/>
    <property type="match status" value="1"/>
</dbReference>
<dbReference type="InterPro" id="IPR014238">
    <property type="entry name" value="Spore_YlmC/YmxH"/>
</dbReference>
<protein>
    <submittedName>
        <fullName evidence="2">YlmC/YmxH family sporulation protein</fullName>
    </submittedName>
</protein>
<gene>
    <name evidence="2" type="ORF">E5Z56_11240</name>
</gene>
<dbReference type="OrthoDB" id="6024937at2"/>
<evidence type="ECO:0000313" key="2">
    <source>
        <dbReference type="EMBL" id="QCT07893.1"/>
    </source>
</evidence>
<dbReference type="RefSeq" id="WP_022506330.1">
    <property type="nucleotide sequence ID" value="NZ_CP039381.1"/>
</dbReference>
<dbReference type="KEGG" id="ruj:E5Z56_11240"/>
<dbReference type="InterPro" id="IPR011033">
    <property type="entry name" value="PRC_barrel-like_sf"/>
</dbReference>
<proteinExistence type="predicted"/>
<accession>A0A4V1G5E0</accession>
<dbReference type="PANTHER" id="PTHR40061">
    <property type="entry name" value="SPORULATION PROTEIN YLMC-RELATED"/>
    <property type="match status" value="1"/>
</dbReference>
<feature type="domain" description="PRC-barrel" evidence="1">
    <location>
        <begin position="6"/>
        <end position="76"/>
    </location>
</feature>
<dbReference type="InterPro" id="IPR027275">
    <property type="entry name" value="PRC-brl_dom"/>
</dbReference>
<evidence type="ECO:0000259" key="1">
    <source>
        <dbReference type="Pfam" id="PF05239"/>
    </source>
</evidence>
<dbReference type="EMBL" id="CP039381">
    <property type="protein sequence ID" value="QCT07893.1"/>
    <property type="molecule type" value="Genomic_DNA"/>
</dbReference>
<dbReference type="Gene3D" id="2.30.30.240">
    <property type="entry name" value="PRC-barrel domain"/>
    <property type="match status" value="1"/>
</dbReference>
<dbReference type="Pfam" id="PF05239">
    <property type="entry name" value="PRC"/>
    <property type="match status" value="1"/>
</dbReference>